<feature type="domain" description="Ig-like" evidence="5">
    <location>
        <begin position="1244"/>
        <end position="1322"/>
    </location>
</feature>
<dbReference type="EMBL" id="JAFMYW010000012">
    <property type="protein sequence ID" value="MBO0952616.1"/>
    <property type="molecule type" value="Genomic_DNA"/>
</dbReference>
<dbReference type="Proteomes" id="UP000664628">
    <property type="component" value="Unassembled WGS sequence"/>
</dbReference>
<proteinExistence type="predicted"/>
<feature type="domain" description="Ig-like" evidence="5">
    <location>
        <begin position="1546"/>
        <end position="1652"/>
    </location>
</feature>
<name>A0ABS3JRI9_9BACT</name>
<dbReference type="InterPro" id="IPR007110">
    <property type="entry name" value="Ig-like_dom"/>
</dbReference>
<dbReference type="InterPro" id="IPR022409">
    <property type="entry name" value="PKD/Chitinase_dom"/>
</dbReference>
<dbReference type="InterPro" id="IPR049671">
    <property type="entry name" value="Choice_anch_W"/>
</dbReference>
<feature type="signal peptide" evidence="4">
    <location>
        <begin position="1"/>
        <end position="30"/>
    </location>
</feature>
<dbReference type="PROSITE" id="PS50835">
    <property type="entry name" value="IG_LIKE"/>
    <property type="match status" value="2"/>
</dbReference>
<evidence type="ECO:0000259" key="5">
    <source>
        <dbReference type="PROSITE" id="PS50835"/>
    </source>
</evidence>
<reference evidence="6 7" key="1">
    <citation type="submission" date="2021-03" db="EMBL/GenBank/DDBJ databases">
        <title>Fibrella sp. HMF5405 genome sequencing and assembly.</title>
        <authorList>
            <person name="Kang H."/>
            <person name="Kim H."/>
            <person name="Bae S."/>
            <person name="Joh K."/>
        </authorList>
    </citation>
    <scope>NUCLEOTIDE SEQUENCE [LARGE SCALE GENOMIC DNA]</scope>
    <source>
        <strain evidence="6 7">HMF5405</strain>
    </source>
</reference>
<dbReference type="Gene3D" id="2.60.40.10">
    <property type="entry name" value="Immunoglobulins"/>
    <property type="match status" value="6"/>
</dbReference>
<evidence type="ECO:0000256" key="2">
    <source>
        <dbReference type="ARBA" id="ARBA00022525"/>
    </source>
</evidence>
<accession>A0ABS3JRI9</accession>
<feature type="chain" id="PRO_5046464170" description="Ig-like domain-containing protein" evidence="4">
    <location>
        <begin position="31"/>
        <end position="1912"/>
    </location>
</feature>
<keyword evidence="7" id="KW-1185">Reference proteome</keyword>
<evidence type="ECO:0000313" key="7">
    <source>
        <dbReference type="Proteomes" id="UP000664628"/>
    </source>
</evidence>
<comment type="caution">
    <text evidence="6">The sequence shown here is derived from an EMBL/GenBank/DDBJ whole genome shotgun (WGS) entry which is preliminary data.</text>
</comment>
<dbReference type="InterPro" id="IPR033764">
    <property type="entry name" value="Sdr_B"/>
</dbReference>
<sequence>MNIILQKYAKILRYHLPVLLLCLLAGAASAQISGTVFRDFNASGTRETPGEIGVSGVTITITGANGVINTATSSTVTASLGTYSITPTGTAPYRVQFSNLPPGYFSGPVSSGSGSAIQFVATATATNINLGINYPADYSQANPYYLVPCYVNGDPSSTTGNSGSQGVLVALPYSSTGNAPAEFAISLNNQIGTVFGIAYQRVVKHAYTAAFVKRHSGLGPGGAGAIYLTRPTNAAFTSFTSTVFTTLPMAVTVATNSARSLPGSTTALNQDPSVFGQVGKTGLGDLEISEDGSQLYAVNLSDQKLYRIPINNPTSANPTANTAGITSFSITGSSSVCRTGSTFRPFALKGYRDKMYIGGVCTNESVPTSTTINFGSGSIGGNLYTRDTTGMKAVVYEFDPATNAFTSVLAFPLTYKKGATNNDKTGVDRATYWLPWTDVVPGSTTVPSRFARADLPNATYPQPWLTGIEFDVDGAMILSIRDRTGDQFGNNNYGPANTTLYRVIAPGDILRAGKCSPTATQWTMESNATVCGVTSLSGAGNGQGFGNGEYYYSDAISQPNTTSPFHTEMSEGALALLMGSGDVSSIVIDPTDQIDAGGIRRFRNSDGSSSPATSVQVYQSTDVATYGKANGLGDIELLFDPAPIEIGNRVWNDLNKDGIQDPGETNYAAVSGLTVQLLQGATVIGTTTVSATGTYLFSSAAIPAILPNTAYQVRLVIPTSTSLLVTSTTTGANASIDSDASATGVISLTTGDYGENNHTYDIGVFVCTTPTGTTSFTNATCFNGVAQPIARIAVTGITNATQANISPGSTYTLAAGFNDPTNQTVTGAAVSFSGLSGGTTYTVRLFNGATNCFQDYVITIPAVTCCGISLTNVAAGACNTTTNQFNTTGIVRLSNVPAAGTLSVSNGTYTQTFAVTTSTTAVSFTFVAESDGISRTISTSLASCGTASTTVASPAACFVACASSCSTIAVARYTSTANANAQFRYVGLGTEVRYGNGVNTGTYELDFFRTTPTATTLVNGQYNWSNNTPNSFTLAYNPALTGDNRTVFTLSSGAAQTVSIQINPQTPPDGLPIPLQFNAIQLTVQANNLLSSTGQVSGLALNGTPLNQGLSATSTLTFTDSDNIILRSAQLNQAFVLTGTITFNWLITPPSDLAVNLRLGVVNDCAAIPVTTVSSATIACQATSTTLTATSSQTGLAYAWSGPNSFTANTQSVTVIATGTYTVVSTNPQTGCSSTTTATVTQNPSVTATVSALPATTICQGTPVTLTANASGGTGFTYNWSPAGTGTSQSVIVSPTITTTYSVTVTNATNCSAVTSATITVNPAVTATVASQTICNGTSATLTANASGGTGYTYAWSTGASTSAIAVSPGSTTPYTVTVTNSNGCSGTATATVTVNPAVTAVITASPGNTICQGTTATLTASGGSAYRWSTGATTATITVSPTSTTVYSVTVTNATNCSGVATATVTVNPAVTATVASQTICNGASTTLTATASGGSGFTYTWSPAGTGATQSVVVAPSVTTTYSVTITNGNGCSVITAATVTVNPAVTATVANQSICNGTSATLTANASGGTGFSYTWSPAGTGTSQSVVVSPSITTTYSVTITNSNGCSAVALATVTVNAAVTATVNSATLTCQATSATLTATSTQTGLTYQWRGPAGFTATTQSVTVTSAGTYTVVTTNLQTGCSGTAVATVSQNLTAPVTTATSATLTCQSPTATITASSNLPGTTYQWRGPISFSATTATVTVSTPGTYTIISTNPQTGCSSTITTTVSQLAGVEVTLFTQSNCLNNGTDATTTDDYFTVTVQATNSTPGVSGRYDVVLGADANGLGGTVLNPGGTLYGTTVTVGGVGQPNAKGFLANNSSIYSLSIRDSNNTSSNAGCRSTRLTGQVSPCSSCLPPLCQLARILKQ</sequence>
<dbReference type="NCBIfam" id="NF041928">
    <property type="entry name" value="choice_anch_W"/>
    <property type="match status" value="1"/>
</dbReference>
<evidence type="ECO:0000313" key="6">
    <source>
        <dbReference type="EMBL" id="MBO0952616.1"/>
    </source>
</evidence>
<protein>
    <recommendedName>
        <fullName evidence="5">Ig-like domain-containing protein</fullName>
    </recommendedName>
</protein>
<evidence type="ECO:0000256" key="1">
    <source>
        <dbReference type="ARBA" id="ARBA00004613"/>
    </source>
</evidence>
<dbReference type="SMART" id="SM00089">
    <property type="entry name" value="PKD"/>
    <property type="match status" value="6"/>
</dbReference>
<gene>
    <name evidence="6" type="ORF">J2I46_28810</name>
</gene>
<keyword evidence="3 4" id="KW-0732">Signal</keyword>
<dbReference type="InterPro" id="IPR013783">
    <property type="entry name" value="Ig-like_fold"/>
</dbReference>
<dbReference type="SUPFAM" id="SSF49299">
    <property type="entry name" value="PKD domain"/>
    <property type="match status" value="2"/>
</dbReference>
<comment type="subcellular location">
    <subcellularLocation>
        <location evidence="1">Secreted</location>
    </subcellularLocation>
</comment>
<evidence type="ECO:0000256" key="3">
    <source>
        <dbReference type="ARBA" id="ARBA00022729"/>
    </source>
</evidence>
<organism evidence="6 7">
    <name type="scientific">Fibrella forsythiae</name>
    <dbReference type="NCBI Taxonomy" id="2817061"/>
    <lineage>
        <taxon>Bacteria</taxon>
        <taxon>Pseudomonadati</taxon>
        <taxon>Bacteroidota</taxon>
        <taxon>Cytophagia</taxon>
        <taxon>Cytophagales</taxon>
        <taxon>Spirosomataceae</taxon>
        <taxon>Fibrella</taxon>
    </lineage>
</organism>
<evidence type="ECO:0000256" key="4">
    <source>
        <dbReference type="SAM" id="SignalP"/>
    </source>
</evidence>
<dbReference type="Pfam" id="PF17210">
    <property type="entry name" value="SdrD_B"/>
    <property type="match status" value="2"/>
</dbReference>
<dbReference type="SUPFAM" id="SSF117074">
    <property type="entry name" value="Hypothetical protein PA1324"/>
    <property type="match status" value="2"/>
</dbReference>
<dbReference type="InterPro" id="IPR035986">
    <property type="entry name" value="PKD_dom_sf"/>
</dbReference>
<dbReference type="RefSeq" id="WP_207332569.1">
    <property type="nucleotide sequence ID" value="NZ_JAFMYW010000012.1"/>
</dbReference>
<keyword evidence="2" id="KW-0964">Secreted</keyword>